<feature type="region of interest" description="Disordered" evidence="1">
    <location>
        <begin position="476"/>
        <end position="526"/>
    </location>
</feature>
<evidence type="ECO:0000256" key="1">
    <source>
        <dbReference type="SAM" id="MobiDB-lite"/>
    </source>
</evidence>
<dbReference type="InterPro" id="IPR000008">
    <property type="entry name" value="C2_dom"/>
</dbReference>
<dbReference type="SMART" id="SM00239">
    <property type="entry name" value="C2"/>
    <property type="match status" value="1"/>
</dbReference>
<feature type="compositionally biased region" description="Basic and acidic residues" evidence="1">
    <location>
        <begin position="87"/>
        <end position="107"/>
    </location>
</feature>
<dbReference type="PANTHER" id="PTHR47800">
    <property type="entry name" value="C2 DOMAIN-CONTAINING PROTEIN"/>
    <property type="match status" value="1"/>
</dbReference>
<evidence type="ECO:0000313" key="4">
    <source>
        <dbReference type="Proteomes" id="UP001303473"/>
    </source>
</evidence>
<comment type="caution">
    <text evidence="3">The sequence shown here is derived from an EMBL/GenBank/DDBJ whole genome shotgun (WGS) entry which is preliminary data.</text>
</comment>
<keyword evidence="4" id="KW-1185">Reference proteome</keyword>
<feature type="domain" description="C2" evidence="2">
    <location>
        <begin position="109"/>
        <end position="239"/>
    </location>
</feature>
<dbReference type="PROSITE" id="PS50004">
    <property type="entry name" value="C2"/>
    <property type="match status" value="1"/>
</dbReference>
<feature type="region of interest" description="Disordered" evidence="1">
    <location>
        <begin position="575"/>
        <end position="619"/>
    </location>
</feature>
<reference evidence="4" key="1">
    <citation type="journal article" date="2023" name="Mol. Phylogenet. Evol.">
        <title>Genome-scale phylogeny and comparative genomics of the fungal order Sordariales.</title>
        <authorList>
            <person name="Hensen N."/>
            <person name="Bonometti L."/>
            <person name="Westerberg I."/>
            <person name="Brannstrom I.O."/>
            <person name="Guillou S."/>
            <person name="Cros-Aarteil S."/>
            <person name="Calhoun S."/>
            <person name="Haridas S."/>
            <person name="Kuo A."/>
            <person name="Mondo S."/>
            <person name="Pangilinan J."/>
            <person name="Riley R."/>
            <person name="LaButti K."/>
            <person name="Andreopoulos B."/>
            <person name="Lipzen A."/>
            <person name="Chen C."/>
            <person name="Yan M."/>
            <person name="Daum C."/>
            <person name="Ng V."/>
            <person name="Clum A."/>
            <person name="Steindorff A."/>
            <person name="Ohm R.A."/>
            <person name="Martin F."/>
            <person name="Silar P."/>
            <person name="Natvig D.O."/>
            <person name="Lalanne C."/>
            <person name="Gautier V."/>
            <person name="Ament-Velasquez S.L."/>
            <person name="Kruys A."/>
            <person name="Hutchinson M.I."/>
            <person name="Powell A.J."/>
            <person name="Barry K."/>
            <person name="Miller A.N."/>
            <person name="Grigoriev I.V."/>
            <person name="Debuchy R."/>
            <person name="Gladieux P."/>
            <person name="Hiltunen Thoren M."/>
            <person name="Johannesson H."/>
        </authorList>
    </citation>
    <scope>NUCLEOTIDE SEQUENCE [LARGE SCALE GENOMIC DNA]</scope>
    <source>
        <strain evidence="4">CBS 340.73</strain>
    </source>
</reference>
<gene>
    <name evidence="3" type="ORF">QBC46DRAFT_384059</name>
</gene>
<feature type="compositionally biased region" description="Low complexity" evidence="1">
    <location>
        <begin position="597"/>
        <end position="611"/>
    </location>
</feature>
<name>A0AAN6N834_9PEZI</name>
<dbReference type="Pfam" id="PF00168">
    <property type="entry name" value="C2"/>
    <property type="match status" value="1"/>
</dbReference>
<protein>
    <recommendedName>
        <fullName evidence="2">C2 domain-containing protein</fullName>
    </recommendedName>
</protein>
<feature type="compositionally biased region" description="Polar residues" evidence="1">
    <location>
        <begin position="1"/>
        <end position="45"/>
    </location>
</feature>
<dbReference type="InterPro" id="IPR035892">
    <property type="entry name" value="C2_domain_sf"/>
</dbReference>
<evidence type="ECO:0000259" key="2">
    <source>
        <dbReference type="PROSITE" id="PS50004"/>
    </source>
</evidence>
<accession>A0AAN6N834</accession>
<organism evidence="3 4">
    <name type="scientific">Diplogelasinospora grovesii</name>
    <dbReference type="NCBI Taxonomy" id="303347"/>
    <lineage>
        <taxon>Eukaryota</taxon>
        <taxon>Fungi</taxon>
        <taxon>Dikarya</taxon>
        <taxon>Ascomycota</taxon>
        <taxon>Pezizomycotina</taxon>
        <taxon>Sordariomycetes</taxon>
        <taxon>Sordariomycetidae</taxon>
        <taxon>Sordariales</taxon>
        <taxon>Diplogelasinosporaceae</taxon>
        <taxon>Diplogelasinospora</taxon>
    </lineage>
</organism>
<proteinExistence type="predicted"/>
<dbReference type="SUPFAM" id="SSF49562">
    <property type="entry name" value="C2 domain (Calcium/lipid-binding domain, CaLB)"/>
    <property type="match status" value="1"/>
</dbReference>
<feature type="region of interest" description="Disordered" evidence="1">
    <location>
        <begin position="1"/>
        <end position="120"/>
    </location>
</feature>
<feature type="compositionally biased region" description="Low complexity" evidence="1">
    <location>
        <begin position="580"/>
        <end position="589"/>
    </location>
</feature>
<dbReference type="GO" id="GO:0010628">
    <property type="term" value="P:positive regulation of gene expression"/>
    <property type="evidence" value="ECO:0007669"/>
    <property type="project" value="TreeGrafter"/>
</dbReference>
<dbReference type="AlphaFoldDB" id="A0AAN6N834"/>
<dbReference type="Gene3D" id="2.60.40.150">
    <property type="entry name" value="C2 domain"/>
    <property type="match status" value="1"/>
</dbReference>
<dbReference type="Proteomes" id="UP001303473">
    <property type="component" value="Unassembled WGS sequence"/>
</dbReference>
<dbReference type="EMBL" id="MU853790">
    <property type="protein sequence ID" value="KAK3940891.1"/>
    <property type="molecule type" value="Genomic_DNA"/>
</dbReference>
<evidence type="ECO:0000313" key="3">
    <source>
        <dbReference type="EMBL" id="KAK3940891.1"/>
    </source>
</evidence>
<dbReference type="PANTHER" id="PTHR47800:SF5">
    <property type="entry name" value="FER-1-LIKE PROTEIN 6"/>
    <property type="match status" value="1"/>
</dbReference>
<sequence>MSADTQTPQARPDGSSEQHAINSSTAEDGSTPDSTKPSAQPSAPTQVDGGNGATTKQPQLADYTEVKESQIKGSDTGKGPIAARASGLKDKITDKKEKFSDKKDQIKSKKPPGGFDDAPLPDAPQGYTVKFTFHKASNLPAADLHTHSSDPFLHATLIGPIPKRHKEDPPLIHRTQTVRRSTEPEWNEEWIVANVPQMGFTLKCRLYDEDWPDHDDRLGNVTIKVPHLDENWEGIGGPEGQVFEVKKRSGSKRAYFFKALTSSLSKDTSMTPRLHISIQVIGRSDPPYGQMYTLGPTFWVKHNSPMIGRLAGIKVNKDERRDVTTSTHADDEQTKKYDFQANELQLQGPVPAKLYHRYVEFRPIIGMMFSDHGLRGRILNKALHKQHKRIYNYDSGTEYGQFKACSEEASLQLLKMAHFDEGGRIFTYVITLDGLMRFTETGQESGIDLLSKHTMHSDVATYIACSGEFFIRRLAHPDSSEDPNPNEATHPDAELPGGPPTEPPPRDPRHYQLIIDNDSGTYRPDKSVLPDLKEFLERNFPGLGVIVMHCEDKELDKLKKAQKEVKKKEGQGVKMVLNRSPTSSTTSFSSDDESRLGDLQQHAAQDDGGQQPLKSKKEQVFDVIQDPMQLKTYLNNGLKK</sequence>